<dbReference type="PANTHER" id="PTHR34319">
    <property type="entry name" value="MAJOR EXPORTED PROTEIN"/>
    <property type="match status" value="1"/>
</dbReference>
<dbReference type="Proteomes" id="UP001444146">
    <property type="component" value="Unassembled WGS sequence"/>
</dbReference>
<dbReference type="EMBL" id="JAYMYY010000003">
    <property type="protein sequence ID" value="MEO3990619.1"/>
    <property type="molecule type" value="Genomic_DNA"/>
</dbReference>
<evidence type="ECO:0000313" key="2">
    <source>
        <dbReference type="Proteomes" id="UP001444146"/>
    </source>
</evidence>
<dbReference type="SUPFAM" id="SSF141452">
    <property type="entry name" value="Hcp1-like"/>
    <property type="match status" value="1"/>
</dbReference>
<name>A0ABV0HM39_9ENTR</name>
<gene>
    <name evidence="1" type="ORF">VSR74_12425</name>
</gene>
<evidence type="ECO:0000313" key="1">
    <source>
        <dbReference type="EMBL" id="MEO3990619.1"/>
    </source>
</evidence>
<dbReference type="RefSeq" id="WP_347795026.1">
    <property type="nucleotide sequence ID" value="NZ_JAYMYY010000003.1"/>
</dbReference>
<protein>
    <submittedName>
        <fullName evidence="1">Hcp family type VI secretion system effector</fullName>
    </submittedName>
</protein>
<dbReference type="InterPro" id="IPR052947">
    <property type="entry name" value="T6SS_Hcp1_domain"/>
</dbReference>
<accession>A0ABV0HM39</accession>
<comment type="caution">
    <text evidence="1">The sequence shown here is derived from an EMBL/GenBank/DDBJ whole genome shotgun (WGS) entry which is preliminary data.</text>
</comment>
<dbReference type="Gene3D" id="2.30.110.20">
    <property type="entry name" value="Hcp1-like"/>
    <property type="match status" value="1"/>
</dbReference>
<sequence length="159" mass="17919">MANVVYLTLKGETQGLISAGCSSLESVGNKAQVSHRDQILVYALSHSISRIQNVNHHEVIIVKPLDKSSPLLGKAISDNETLECEFDIYRTSPEGRNERCYQIKLTKAHLTNIDFVIPHCILEPEGEMQEKVAFSYESINWDHNIAGTCAFSFWQDRIL</sequence>
<dbReference type="NCBIfam" id="TIGR03344">
    <property type="entry name" value="VI_effect_Hcp1"/>
    <property type="match status" value="1"/>
</dbReference>
<dbReference type="InterPro" id="IPR008514">
    <property type="entry name" value="T6SS_Hcp"/>
</dbReference>
<proteinExistence type="predicted"/>
<dbReference type="InterPro" id="IPR036624">
    <property type="entry name" value="Hcp1-lik_sf"/>
</dbReference>
<organism evidence="1 2">
    <name type="scientific">Pseudocitrobacter cyperus</name>
    <dbReference type="NCBI Taxonomy" id="3112843"/>
    <lineage>
        <taxon>Bacteria</taxon>
        <taxon>Pseudomonadati</taxon>
        <taxon>Pseudomonadota</taxon>
        <taxon>Gammaproteobacteria</taxon>
        <taxon>Enterobacterales</taxon>
        <taxon>Enterobacteriaceae</taxon>
        <taxon>Pseudocitrobacter</taxon>
    </lineage>
</organism>
<reference evidence="1 2" key="1">
    <citation type="submission" date="2024-01" db="EMBL/GenBank/DDBJ databases">
        <title>Pseudocitrobacter sp. Endophytic strain Cyp-38L.</title>
        <authorList>
            <person name="Amer M.A."/>
            <person name="Hamed S.M."/>
        </authorList>
    </citation>
    <scope>NUCLEOTIDE SEQUENCE [LARGE SCALE GENOMIC DNA]</scope>
    <source>
        <strain evidence="1 2">Cyp38S</strain>
    </source>
</reference>
<keyword evidence="2" id="KW-1185">Reference proteome</keyword>
<dbReference type="Pfam" id="PF05638">
    <property type="entry name" value="T6SS_HCP"/>
    <property type="match status" value="1"/>
</dbReference>
<dbReference type="PANTHER" id="PTHR34319:SF7">
    <property type="entry name" value="HNH ENDONUCLEASE DOMAIN-CONTAINING PROTEIN"/>
    <property type="match status" value="1"/>
</dbReference>